<dbReference type="SUPFAM" id="SSF56925">
    <property type="entry name" value="OMPA-like"/>
    <property type="match status" value="1"/>
</dbReference>
<evidence type="ECO:0000256" key="6">
    <source>
        <dbReference type="SAM" id="SignalP"/>
    </source>
</evidence>
<dbReference type="NCBIfam" id="TIGR01414">
    <property type="entry name" value="autotrans_barl"/>
    <property type="match status" value="1"/>
</dbReference>
<gene>
    <name evidence="8" type="ORF">ACFQNJ_04080</name>
</gene>
<evidence type="ECO:0000256" key="3">
    <source>
        <dbReference type="ARBA" id="ARBA00022692"/>
    </source>
</evidence>
<sequence length="180" mass="18787">MKFRLHTLAIAATTSLLAIGAQAQGLYGEIGYNQLTFKEDNRGFGAKVEPSAIRGIVGYEINPNLAVEGHLGIGLNDDTTRIGGVSVKGEVDNMVGAFIKPKVKLGETVELFGRAGVASTKVSASSGGLSASDRGTSFAYGAGASFALTPQLSLNADYMNYYDRKGIKVDGVTVGVGFKF</sequence>
<name>A0ABW2R5I2_9BURK</name>
<dbReference type="Pfam" id="PF13505">
    <property type="entry name" value="OMP_b-brl"/>
    <property type="match status" value="1"/>
</dbReference>
<keyword evidence="2" id="KW-1134">Transmembrane beta strand</keyword>
<keyword evidence="4 6" id="KW-0732">Signal</keyword>
<dbReference type="EMBL" id="JBHTBX010000002">
    <property type="protein sequence ID" value="MFC7433683.1"/>
    <property type="molecule type" value="Genomic_DNA"/>
</dbReference>
<evidence type="ECO:0000256" key="4">
    <source>
        <dbReference type="ARBA" id="ARBA00022729"/>
    </source>
</evidence>
<dbReference type="Proteomes" id="UP001596495">
    <property type="component" value="Unassembled WGS sequence"/>
</dbReference>
<evidence type="ECO:0000256" key="5">
    <source>
        <dbReference type="ARBA" id="ARBA00023136"/>
    </source>
</evidence>
<evidence type="ECO:0000256" key="1">
    <source>
        <dbReference type="ARBA" id="ARBA00004571"/>
    </source>
</evidence>
<evidence type="ECO:0000259" key="7">
    <source>
        <dbReference type="Pfam" id="PF13505"/>
    </source>
</evidence>
<evidence type="ECO:0000313" key="8">
    <source>
        <dbReference type="EMBL" id="MFC7433683.1"/>
    </source>
</evidence>
<dbReference type="PANTHER" id="PTHR35892">
    <property type="entry name" value="OUTER MEMBRANE PROTEIN PAGN-RELATED"/>
    <property type="match status" value="1"/>
</dbReference>
<accession>A0ABW2R5I2</accession>
<dbReference type="InterPro" id="IPR051723">
    <property type="entry name" value="Bact_OM_Invasion-Related"/>
</dbReference>
<organism evidence="8 9">
    <name type="scientific">Hydrogenophaga bisanensis</name>
    <dbReference type="NCBI Taxonomy" id="439611"/>
    <lineage>
        <taxon>Bacteria</taxon>
        <taxon>Pseudomonadati</taxon>
        <taxon>Pseudomonadota</taxon>
        <taxon>Betaproteobacteria</taxon>
        <taxon>Burkholderiales</taxon>
        <taxon>Comamonadaceae</taxon>
        <taxon>Hydrogenophaga</taxon>
    </lineage>
</organism>
<feature type="chain" id="PRO_5046086394" evidence="6">
    <location>
        <begin position="24"/>
        <end position="180"/>
    </location>
</feature>
<evidence type="ECO:0000256" key="2">
    <source>
        <dbReference type="ARBA" id="ARBA00022452"/>
    </source>
</evidence>
<feature type="domain" description="Outer membrane protein beta-barrel" evidence="7">
    <location>
        <begin position="10"/>
        <end position="180"/>
    </location>
</feature>
<evidence type="ECO:0000313" key="9">
    <source>
        <dbReference type="Proteomes" id="UP001596495"/>
    </source>
</evidence>
<feature type="signal peptide" evidence="6">
    <location>
        <begin position="1"/>
        <end position="23"/>
    </location>
</feature>
<dbReference type="RefSeq" id="WP_382254018.1">
    <property type="nucleotide sequence ID" value="NZ_JBHTBX010000002.1"/>
</dbReference>
<dbReference type="InterPro" id="IPR027385">
    <property type="entry name" value="Beta-barrel_OMP"/>
</dbReference>
<comment type="caution">
    <text evidence="8">The sequence shown here is derived from an EMBL/GenBank/DDBJ whole genome shotgun (WGS) entry which is preliminary data.</text>
</comment>
<reference evidence="9" key="1">
    <citation type="journal article" date="2019" name="Int. J. Syst. Evol. Microbiol.">
        <title>The Global Catalogue of Microorganisms (GCM) 10K type strain sequencing project: providing services to taxonomists for standard genome sequencing and annotation.</title>
        <authorList>
            <consortium name="The Broad Institute Genomics Platform"/>
            <consortium name="The Broad Institute Genome Sequencing Center for Infectious Disease"/>
            <person name="Wu L."/>
            <person name="Ma J."/>
        </authorList>
    </citation>
    <scope>NUCLEOTIDE SEQUENCE [LARGE SCALE GENOMIC DNA]</scope>
    <source>
        <strain evidence="9">CCUG 54518</strain>
    </source>
</reference>
<dbReference type="Gene3D" id="2.40.160.20">
    <property type="match status" value="1"/>
</dbReference>
<proteinExistence type="predicted"/>
<keyword evidence="5" id="KW-0472">Membrane</keyword>
<dbReference type="InterPro" id="IPR006315">
    <property type="entry name" value="OM_autotransptr_brl_dom"/>
</dbReference>
<keyword evidence="9" id="KW-1185">Reference proteome</keyword>
<protein>
    <submittedName>
        <fullName evidence="8">Porin family protein</fullName>
    </submittedName>
</protein>
<keyword evidence="3" id="KW-0812">Transmembrane</keyword>
<dbReference type="InterPro" id="IPR011250">
    <property type="entry name" value="OMP/PagP_B-barrel"/>
</dbReference>
<dbReference type="PANTHER" id="PTHR35892:SF2">
    <property type="entry name" value="OUTER MEMBRANE PROTEIN PAGN"/>
    <property type="match status" value="1"/>
</dbReference>
<comment type="subcellular location">
    <subcellularLocation>
        <location evidence="1">Cell outer membrane</location>
        <topology evidence="1">Multi-pass membrane protein</topology>
    </subcellularLocation>
</comment>